<dbReference type="PROSITE" id="PS51359">
    <property type="entry name" value="COX5B_2"/>
    <property type="match status" value="1"/>
</dbReference>
<sequence>MASLLYRSAANVVRRSTLISAVRMSSETPKVDPERGKVASDKVSMPDTLGHAVGAERFELLARLAGNEDPFDMNVKSRAKGTVDEPTLIPSLYDSRIVGCICEEDAVSITWMTLHKGEQKRCMCGYYFKLVPLEYKDYGQ</sequence>
<evidence type="ECO:0000313" key="5">
    <source>
        <dbReference type="Proteomes" id="UP001208570"/>
    </source>
</evidence>
<evidence type="ECO:0000256" key="3">
    <source>
        <dbReference type="PIRSR" id="PIRSR602124-1"/>
    </source>
</evidence>
<feature type="binding site" evidence="3">
    <location>
        <position position="124"/>
    </location>
    <ligand>
        <name>Zn(2+)</name>
        <dbReference type="ChEBI" id="CHEBI:29105"/>
    </ligand>
</feature>
<dbReference type="PANTHER" id="PTHR10122:SF0">
    <property type="entry name" value="CYTOCHROME C OXIDASE SUBUNIT 5B, ISOFORM A-RELATED"/>
    <property type="match status" value="1"/>
</dbReference>
<feature type="binding site" evidence="3">
    <location>
        <position position="102"/>
    </location>
    <ligand>
        <name>Zn(2+)</name>
        <dbReference type="ChEBI" id="CHEBI:29105"/>
    </ligand>
</feature>
<feature type="binding site" evidence="3">
    <location>
        <position position="100"/>
    </location>
    <ligand>
        <name>Zn(2+)</name>
        <dbReference type="ChEBI" id="CHEBI:29105"/>
    </ligand>
</feature>
<proteinExistence type="predicted"/>
<dbReference type="Gene3D" id="2.60.11.10">
    <property type="entry name" value="Cytochrome c oxidase, subunit Vb"/>
    <property type="match status" value="1"/>
</dbReference>
<accession>A0AAD9KAT0</accession>
<name>A0AAD9KAT0_9ANNE</name>
<dbReference type="GO" id="GO:0045277">
    <property type="term" value="C:respiratory chain complex IV"/>
    <property type="evidence" value="ECO:0007669"/>
    <property type="project" value="InterPro"/>
</dbReference>
<dbReference type="Proteomes" id="UP001208570">
    <property type="component" value="Unassembled WGS sequence"/>
</dbReference>
<keyword evidence="1 3" id="KW-0479">Metal-binding</keyword>
<feature type="binding site" evidence="3">
    <location>
        <position position="122"/>
    </location>
    <ligand>
        <name>Zn(2+)</name>
        <dbReference type="ChEBI" id="CHEBI:29105"/>
    </ligand>
</feature>
<dbReference type="EMBL" id="JAODUP010000025">
    <property type="protein sequence ID" value="KAK2167687.1"/>
    <property type="molecule type" value="Genomic_DNA"/>
</dbReference>
<dbReference type="CDD" id="cd00924">
    <property type="entry name" value="Cyt_c_Oxidase_Vb"/>
    <property type="match status" value="1"/>
</dbReference>
<comment type="caution">
    <text evidence="4">The sequence shown here is derived from an EMBL/GenBank/DDBJ whole genome shotgun (WGS) entry which is preliminary data.</text>
</comment>
<dbReference type="PANTHER" id="PTHR10122">
    <property type="entry name" value="CYTOCHROME C OXIDASE SUBUNIT 5B, MITOCHONDRIAL"/>
    <property type="match status" value="1"/>
</dbReference>
<organism evidence="4 5">
    <name type="scientific">Paralvinella palmiformis</name>
    <dbReference type="NCBI Taxonomy" id="53620"/>
    <lineage>
        <taxon>Eukaryota</taxon>
        <taxon>Metazoa</taxon>
        <taxon>Spiralia</taxon>
        <taxon>Lophotrochozoa</taxon>
        <taxon>Annelida</taxon>
        <taxon>Polychaeta</taxon>
        <taxon>Sedentaria</taxon>
        <taxon>Canalipalpata</taxon>
        <taxon>Terebellida</taxon>
        <taxon>Terebelliformia</taxon>
        <taxon>Alvinellidae</taxon>
        <taxon>Paralvinella</taxon>
    </lineage>
</organism>
<gene>
    <name evidence="4" type="ORF">LSH36_25g04033</name>
</gene>
<dbReference type="InterPro" id="IPR036972">
    <property type="entry name" value="Cyt_c_oxidase_su5b_sf"/>
</dbReference>
<dbReference type="SUPFAM" id="SSF57802">
    <property type="entry name" value="Rubredoxin-like"/>
    <property type="match status" value="1"/>
</dbReference>
<keyword evidence="5" id="KW-1185">Reference proteome</keyword>
<evidence type="ECO:0000256" key="1">
    <source>
        <dbReference type="ARBA" id="ARBA00022723"/>
    </source>
</evidence>
<dbReference type="InterPro" id="IPR002124">
    <property type="entry name" value="Cyt_c_oxidase_su5b"/>
</dbReference>
<keyword evidence="2 3" id="KW-0862">Zinc</keyword>
<dbReference type="FunFam" id="2.60.11.10:FF:000004">
    <property type="entry name" value="Cytochrome c oxidase subunit 5B"/>
    <property type="match status" value="1"/>
</dbReference>
<dbReference type="GO" id="GO:0046872">
    <property type="term" value="F:metal ion binding"/>
    <property type="evidence" value="ECO:0007669"/>
    <property type="project" value="UniProtKB-KW"/>
</dbReference>
<evidence type="ECO:0000256" key="2">
    <source>
        <dbReference type="ARBA" id="ARBA00022833"/>
    </source>
</evidence>
<dbReference type="AlphaFoldDB" id="A0AAD9KAT0"/>
<reference evidence="4" key="1">
    <citation type="journal article" date="2023" name="Mol. Biol. Evol.">
        <title>Third-Generation Sequencing Reveals the Adaptive Role of the Epigenome in Three Deep-Sea Polychaetes.</title>
        <authorList>
            <person name="Perez M."/>
            <person name="Aroh O."/>
            <person name="Sun Y."/>
            <person name="Lan Y."/>
            <person name="Juniper S.K."/>
            <person name="Young C.R."/>
            <person name="Angers B."/>
            <person name="Qian P.Y."/>
        </authorList>
    </citation>
    <scope>NUCLEOTIDE SEQUENCE</scope>
    <source>
        <strain evidence="4">P08H-3</strain>
    </source>
</reference>
<dbReference type="Pfam" id="PF01215">
    <property type="entry name" value="COX5B"/>
    <property type="match status" value="1"/>
</dbReference>
<dbReference type="GO" id="GO:0006123">
    <property type="term" value="P:mitochondrial electron transport, cytochrome c to oxygen"/>
    <property type="evidence" value="ECO:0007669"/>
    <property type="project" value="InterPro"/>
</dbReference>
<dbReference type="GO" id="GO:0005740">
    <property type="term" value="C:mitochondrial envelope"/>
    <property type="evidence" value="ECO:0007669"/>
    <property type="project" value="InterPro"/>
</dbReference>
<protein>
    <submittedName>
        <fullName evidence="4">Uncharacterized protein</fullName>
    </submittedName>
</protein>
<evidence type="ECO:0000313" key="4">
    <source>
        <dbReference type="EMBL" id="KAK2167687.1"/>
    </source>
</evidence>